<evidence type="ECO:0000313" key="2">
    <source>
        <dbReference type="Proteomes" id="UP001373909"/>
    </source>
</evidence>
<accession>A0ABZ2GHG2</accession>
<gene>
    <name evidence="1" type="ORF">OPV09_17345</name>
</gene>
<dbReference type="RefSeq" id="WP_338678897.1">
    <property type="nucleotide sequence ID" value="NZ_CP142523.1"/>
</dbReference>
<sequence>MNSFALAARYSTPASYQHLGEYLQLNYGSTAAGCQVIVLVDQAQRVAGWSSSGNHCVKAGISLKDVLE</sequence>
<evidence type="ECO:0000313" key="1">
    <source>
        <dbReference type="EMBL" id="WWO44485.1"/>
    </source>
</evidence>
<name>A0ABZ2GHG2_9BURK</name>
<dbReference type="EMBL" id="CP142523">
    <property type="protein sequence ID" value="WWO44485.1"/>
    <property type="molecule type" value="Genomic_DNA"/>
</dbReference>
<keyword evidence="2" id="KW-1185">Reference proteome</keyword>
<dbReference type="Proteomes" id="UP001373909">
    <property type="component" value="Chromosome"/>
</dbReference>
<proteinExistence type="predicted"/>
<protein>
    <submittedName>
        <fullName evidence="1">Uncharacterized protein</fullName>
    </submittedName>
</protein>
<reference evidence="1 2" key="1">
    <citation type="submission" date="2024-01" db="EMBL/GenBank/DDBJ databases">
        <title>Draft genome sequences of nine bacterial species from freshwater ponds near Washington, DC.</title>
        <authorList>
            <person name="Pavloudi C."/>
            <person name="Oliver L."/>
            <person name="Slattery K."/>
            <person name="Lissner G."/>
            <person name="Saw J.H."/>
        </authorList>
    </citation>
    <scope>NUCLEOTIDE SEQUENCE [LARGE SCALE GENOMIC DNA]</scope>
    <source>
        <strain evidence="2">TB1-E2</strain>
    </source>
</reference>
<organism evidence="1 2">
    <name type="scientific">Janthinobacterium aestuarii</name>
    <dbReference type="NCBI Taxonomy" id="2985511"/>
    <lineage>
        <taxon>Bacteria</taxon>
        <taxon>Pseudomonadati</taxon>
        <taxon>Pseudomonadota</taxon>
        <taxon>Betaproteobacteria</taxon>
        <taxon>Burkholderiales</taxon>
        <taxon>Oxalobacteraceae</taxon>
        <taxon>Janthinobacterium</taxon>
    </lineage>
</organism>